<evidence type="ECO:0008006" key="3">
    <source>
        <dbReference type="Google" id="ProtNLM"/>
    </source>
</evidence>
<dbReference type="Pfam" id="PF06224">
    <property type="entry name" value="AlkZ-like"/>
    <property type="match status" value="1"/>
</dbReference>
<dbReference type="Proteomes" id="UP000199288">
    <property type="component" value="Unassembled WGS sequence"/>
</dbReference>
<sequence length="401" mass="44475">MRAQGLDRPLEAERHRTLNRADIARTVARMGVLQIDSVNVLARAHYVPLFSRLGSYDTGLLHAATAAPPRLLLEQWGHEACFVPPATHRLLAGFTRRWSSGHRIDAHPGAARLRERILSELHSRGPATALEMASRLTAHDLSAPEQELAEATTGHDWNRGAIKVLLENLFDEDLVTTAGRTEYFHRIYALSRAALPPSVRDVPPAPRSEAIARLTELSIAAIGIGDLAAIADVFRLPPREVAPELDRLRTSGEVEAVHIEGIERPYYLDAALTVPRAVAGARFLSPFDPLIFFRPRALQFFSLDYRIGIYTPAAKRTRGYYSLPLLVDGEIVARADLALDRKTATLQVRGAWDEDEVSIDEVRRDEAARAELERLATWLGATSIRVPSDAPGAAAARWRRW</sequence>
<dbReference type="PANTHER" id="PTHR30528">
    <property type="entry name" value="CYTOPLASMIC PROTEIN"/>
    <property type="match status" value="1"/>
</dbReference>
<organism evidence="1 2">
    <name type="scientific">Bowdeniella nasicola</name>
    <dbReference type="NCBI Taxonomy" id="208480"/>
    <lineage>
        <taxon>Bacteria</taxon>
        <taxon>Bacillati</taxon>
        <taxon>Actinomycetota</taxon>
        <taxon>Actinomycetes</taxon>
        <taxon>Actinomycetales</taxon>
        <taxon>Actinomycetaceae</taxon>
        <taxon>Bowdeniella</taxon>
    </lineage>
</organism>
<reference evidence="2" key="1">
    <citation type="submission" date="2016-10" db="EMBL/GenBank/DDBJ databases">
        <authorList>
            <person name="Varghese N."/>
            <person name="Submissions S."/>
        </authorList>
    </citation>
    <scope>NUCLEOTIDE SEQUENCE [LARGE SCALE GENOMIC DNA]</scope>
    <source>
        <strain evidence="2">KPR-1</strain>
    </source>
</reference>
<dbReference type="EMBL" id="FNQV01000001">
    <property type="protein sequence ID" value="SDZ76106.1"/>
    <property type="molecule type" value="Genomic_DNA"/>
</dbReference>
<dbReference type="PANTHER" id="PTHR30528:SF0">
    <property type="entry name" value="CYTOPLASMIC PROTEIN"/>
    <property type="match status" value="1"/>
</dbReference>
<proteinExistence type="predicted"/>
<name>A0A1H3VMU4_9ACTO</name>
<evidence type="ECO:0000313" key="1">
    <source>
        <dbReference type="EMBL" id="SDZ76106.1"/>
    </source>
</evidence>
<accession>A0A1H3VMU4</accession>
<dbReference type="AlphaFoldDB" id="A0A1H3VMU4"/>
<protein>
    <recommendedName>
        <fullName evidence="3">Winged helix-turn-helix domain-containing protein</fullName>
    </recommendedName>
</protein>
<evidence type="ECO:0000313" key="2">
    <source>
        <dbReference type="Proteomes" id="UP000199288"/>
    </source>
</evidence>
<dbReference type="InterPro" id="IPR009351">
    <property type="entry name" value="AlkZ-like"/>
</dbReference>
<keyword evidence="2" id="KW-1185">Reference proteome</keyword>
<gene>
    <name evidence="1" type="ORF">SAMN02910418_00151</name>
</gene>